<reference evidence="1" key="2">
    <citation type="journal article" date="2015" name="Fish Shellfish Immunol.">
        <title>Early steps in the European eel (Anguilla anguilla)-Vibrio vulnificus interaction in the gills: Role of the RtxA13 toxin.</title>
        <authorList>
            <person name="Callol A."/>
            <person name="Pajuelo D."/>
            <person name="Ebbesson L."/>
            <person name="Teles M."/>
            <person name="MacKenzie S."/>
            <person name="Amaro C."/>
        </authorList>
    </citation>
    <scope>NUCLEOTIDE SEQUENCE</scope>
</reference>
<organism evidence="1">
    <name type="scientific">Anguilla anguilla</name>
    <name type="common">European freshwater eel</name>
    <name type="synonym">Muraena anguilla</name>
    <dbReference type="NCBI Taxonomy" id="7936"/>
    <lineage>
        <taxon>Eukaryota</taxon>
        <taxon>Metazoa</taxon>
        <taxon>Chordata</taxon>
        <taxon>Craniata</taxon>
        <taxon>Vertebrata</taxon>
        <taxon>Euteleostomi</taxon>
        <taxon>Actinopterygii</taxon>
        <taxon>Neopterygii</taxon>
        <taxon>Teleostei</taxon>
        <taxon>Anguilliformes</taxon>
        <taxon>Anguillidae</taxon>
        <taxon>Anguilla</taxon>
    </lineage>
</organism>
<name>A0A0E9QEV6_ANGAN</name>
<dbReference type="EMBL" id="GBXM01093278">
    <property type="protein sequence ID" value="JAH15299.1"/>
    <property type="molecule type" value="Transcribed_RNA"/>
</dbReference>
<proteinExistence type="predicted"/>
<evidence type="ECO:0000313" key="1">
    <source>
        <dbReference type="EMBL" id="JAH15299.1"/>
    </source>
</evidence>
<reference evidence="1" key="1">
    <citation type="submission" date="2014-11" db="EMBL/GenBank/DDBJ databases">
        <authorList>
            <person name="Amaro Gonzalez C."/>
        </authorList>
    </citation>
    <scope>NUCLEOTIDE SEQUENCE</scope>
</reference>
<accession>A0A0E9QEV6</accession>
<dbReference type="AlphaFoldDB" id="A0A0E9QEV6"/>
<sequence>MNLNINSYIFGNYYAVNERSMFIVLIR</sequence>
<protein>
    <submittedName>
        <fullName evidence="1">Uncharacterized protein</fullName>
    </submittedName>
</protein>